<dbReference type="EMBL" id="KB707872">
    <property type="protein sequence ID" value="EMR86170.1"/>
    <property type="molecule type" value="Genomic_DNA"/>
</dbReference>
<dbReference type="PANTHER" id="PTHR11177:SF333">
    <property type="entry name" value="CHITINASE"/>
    <property type="match status" value="1"/>
</dbReference>
<dbReference type="Pfam" id="PF00704">
    <property type="entry name" value="Glyco_hydro_18"/>
    <property type="match status" value="1"/>
</dbReference>
<dbReference type="InterPro" id="IPR001223">
    <property type="entry name" value="Glyco_hydro18_cat"/>
</dbReference>
<dbReference type="Gene3D" id="3.10.50.10">
    <property type="match status" value="1"/>
</dbReference>
<dbReference type="OrthoDB" id="73875at2759"/>
<sequence>MSYDLHGPWEASNPALGAFVRPQTSLPDITNAISPLWFAGVDPMKVNLGLAAYGRGYTLANPGCAEIGCAYTGLSEPGPCSTEAGILSMREIEVLVLREGLRATWAGASAAEEGGTAVKQIVFAGGRQWMGFDDEESWGLKRRYADQLCIGGTVVWSLDLQVVGT</sequence>
<dbReference type="SUPFAM" id="SSF51445">
    <property type="entry name" value="(Trans)glycosidases"/>
    <property type="match status" value="1"/>
</dbReference>
<dbReference type="SUPFAM" id="SSF54556">
    <property type="entry name" value="Chitinase insertion domain"/>
    <property type="match status" value="1"/>
</dbReference>
<dbReference type="InterPro" id="IPR050314">
    <property type="entry name" value="Glycosyl_Hydrlase_18"/>
</dbReference>
<reference evidence="5" key="1">
    <citation type="journal article" date="2013" name="Genome Announc.">
        <title>Draft genome sequence of Botrytis cinerea BcDW1, inoculum for noble rot of grape berries.</title>
        <authorList>
            <person name="Blanco-Ulate B."/>
            <person name="Allen G."/>
            <person name="Powell A.L."/>
            <person name="Cantu D."/>
        </authorList>
    </citation>
    <scope>NUCLEOTIDE SEQUENCE [LARGE SCALE GENOMIC DNA]</scope>
    <source>
        <strain evidence="5">BcDW1</strain>
    </source>
</reference>
<evidence type="ECO:0000256" key="1">
    <source>
        <dbReference type="ARBA" id="ARBA00008682"/>
    </source>
</evidence>
<proteinExistence type="inferred from homology"/>
<evidence type="ECO:0000259" key="3">
    <source>
        <dbReference type="PROSITE" id="PS51910"/>
    </source>
</evidence>
<protein>
    <recommendedName>
        <fullName evidence="2">chitinase</fullName>
        <ecNumber evidence="2">3.2.1.14</ecNumber>
    </recommendedName>
</protein>
<dbReference type="EC" id="3.2.1.14" evidence="2"/>
<evidence type="ECO:0000313" key="4">
    <source>
        <dbReference type="EMBL" id="EMR86170.1"/>
    </source>
</evidence>
<dbReference type="GO" id="GO:0008843">
    <property type="term" value="F:endochitinase activity"/>
    <property type="evidence" value="ECO:0007669"/>
    <property type="project" value="UniProtKB-EC"/>
</dbReference>
<comment type="similarity">
    <text evidence="1">Belongs to the glycosyl hydrolase 18 family. Chitinase class V subfamily.</text>
</comment>
<dbReference type="HOGENOM" id="CLU_1610502_0_0_1"/>
<dbReference type="InterPro" id="IPR017853">
    <property type="entry name" value="GH"/>
</dbReference>
<name>M7TY08_BOTF1</name>
<dbReference type="AlphaFoldDB" id="M7TY08"/>
<evidence type="ECO:0000313" key="5">
    <source>
        <dbReference type="Proteomes" id="UP000012045"/>
    </source>
</evidence>
<feature type="domain" description="GH18" evidence="3">
    <location>
        <begin position="1"/>
        <end position="165"/>
    </location>
</feature>
<dbReference type="Gene3D" id="3.20.20.80">
    <property type="entry name" value="Glycosidases"/>
    <property type="match status" value="1"/>
</dbReference>
<organism evidence="4 5">
    <name type="scientific">Botryotinia fuckeliana (strain BcDW1)</name>
    <name type="common">Noble rot fungus</name>
    <name type="synonym">Botrytis cinerea</name>
    <dbReference type="NCBI Taxonomy" id="1290391"/>
    <lineage>
        <taxon>Eukaryota</taxon>
        <taxon>Fungi</taxon>
        <taxon>Dikarya</taxon>
        <taxon>Ascomycota</taxon>
        <taxon>Pezizomycotina</taxon>
        <taxon>Leotiomycetes</taxon>
        <taxon>Helotiales</taxon>
        <taxon>Sclerotiniaceae</taxon>
        <taxon>Botrytis</taxon>
    </lineage>
</organism>
<evidence type="ECO:0000256" key="2">
    <source>
        <dbReference type="ARBA" id="ARBA00012729"/>
    </source>
</evidence>
<dbReference type="GO" id="GO:0005975">
    <property type="term" value="P:carbohydrate metabolic process"/>
    <property type="evidence" value="ECO:0007669"/>
    <property type="project" value="InterPro"/>
</dbReference>
<gene>
    <name evidence="4" type="ORF">BcDW1_5217</name>
</gene>
<dbReference type="STRING" id="1290391.M7TY08"/>
<dbReference type="Proteomes" id="UP000012045">
    <property type="component" value="Unassembled WGS sequence"/>
</dbReference>
<dbReference type="PROSITE" id="PS51910">
    <property type="entry name" value="GH18_2"/>
    <property type="match status" value="1"/>
</dbReference>
<dbReference type="InterPro" id="IPR029070">
    <property type="entry name" value="Chitinase_insertion_sf"/>
</dbReference>
<dbReference type="PANTHER" id="PTHR11177">
    <property type="entry name" value="CHITINASE"/>
    <property type="match status" value="1"/>
</dbReference>
<accession>M7TY08</accession>